<dbReference type="AlphaFoldDB" id="A0A1G7Z4K9"/>
<keyword evidence="1" id="KW-0472">Membrane</keyword>
<keyword evidence="3" id="KW-1185">Reference proteome</keyword>
<gene>
    <name evidence="2" type="ORF">SAMN05192573_106142</name>
</gene>
<proteinExistence type="predicted"/>
<protein>
    <submittedName>
        <fullName evidence="2">Uncharacterized membrane protein</fullName>
    </submittedName>
</protein>
<dbReference type="PANTHER" id="PTHR36974:SF1">
    <property type="entry name" value="DOXX FAMILY MEMBRANE PROTEIN"/>
    <property type="match status" value="1"/>
</dbReference>
<feature type="transmembrane region" description="Helical" evidence="1">
    <location>
        <begin position="90"/>
        <end position="109"/>
    </location>
</feature>
<dbReference type="PANTHER" id="PTHR36974">
    <property type="entry name" value="MEMBRANE PROTEIN-RELATED"/>
    <property type="match status" value="1"/>
</dbReference>
<keyword evidence="1" id="KW-0812">Transmembrane</keyword>
<dbReference type="Proteomes" id="UP000199705">
    <property type="component" value="Unassembled WGS sequence"/>
</dbReference>
<dbReference type="STRING" id="551996.SAMN05192573_106142"/>
<feature type="transmembrane region" description="Helical" evidence="1">
    <location>
        <begin position="129"/>
        <end position="148"/>
    </location>
</feature>
<feature type="transmembrane region" description="Helical" evidence="1">
    <location>
        <begin position="28"/>
        <end position="49"/>
    </location>
</feature>
<evidence type="ECO:0000256" key="1">
    <source>
        <dbReference type="SAM" id="Phobius"/>
    </source>
</evidence>
<organism evidence="2 3">
    <name type="scientific">Mucilaginibacter gossypii</name>
    <dbReference type="NCBI Taxonomy" id="551996"/>
    <lineage>
        <taxon>Bacteria</taxon>
        <taxon>Pseudomonadati</taxon>
        <taxon>Bacteroidota</taxon>
        <taxon>Sphingobacteriia</taxon>
        <taxon>Sphingobacteriales</taxon>
        <taxon>Sphingobacteriaceae</taxon>
        <taxon>Mucilaginibacter</taxon>
    </lineage>
</organism>
<evidence type="ECO:0000313" key="3">
    <source>
        <dbReference type="Proteomes" id="UP000199705"/>
    </source>
</evidence>
<dbReference type="RefSeq" id="WP_091167975.1">
    <property type="nucleotide sequence ID" value="NZ_FNCG01000006.1"/>
</dbReference>
<sequence length="150" mass="16819">MKVLLVLIIGFILTTVISRLFVDDWNIMLSGNIAMMLMLWFTSLGHFMFTKGMVMMMPAFIPFKGALVYLTGIMEIVLGALLVVNATRHIAGIILLVLFVVMLPANINAAMKHVDLEKATYDGSGTGYLWFRIPLQILFIAWILYFSIGI</sequence>
<feature type="transmembrane region" description="Helical" evidence="1">
    <location>
        <begin position="61"/>
        <end position="84"/>
    </location>
</feature>
<keyword evidence="1" id="KW-1133">Transmembrane helix</keyword>
<evidence type="ECO:0000313" key="2">
    <source>
        <dbReference type="EMBL" id="SDH03529.1"/>
    </source>
</evidence>
<reference evidence="3" key="1">
    <citation type="submission" date="2016-10" db="EMBL/GenBank/DDBJ databases">
        <authorList>
            <person name="Varghese N."/>
            <person name="Submissions S."/>
        </authorList>
    </citation>
    <scope>NUCLEOTIDE SEQUENCE [LARGE SCALE GENOMIC DNA]</scope>
    <source>
        <strain evidence="3">Gh-67</strain>
    </source>
</reference>
<dbReference type="EMBL" id="FNCG01000006">
    <property type="protein sequence ID" value="SDH03529.1"/>
    <property type="molecule type" value="Genomic_DNA"/>
</dbReference>
<name>A0A1G7Z4K9_9SPHI</name>
<accession>A0A1G7Z4K9</accession>